<dbReference type="SUPFAM" id="SSF52540">
    <property type="entry name" value="P-loop containing nucleoside triphosphate hydrolases"/>
    <property type="match status" value="1"/>
</dbReference>
<feature type="transmembrane region" description="Helical" evidence="2">
    <location>
        <begin position="12"/>
        <end position="31"/>
    </location>
</feature>
<evidence type="ECO:0000313" key="3">
    <source>
        <dbReference type="EMBL" id="MBC1302683.1"/>
    </source>
</evidence>
<evidence type="ECO:0008006" key="5">
    <source>
        <dbReference type="Google" id="ProtNLM"/>
    </source>
</evidence>
<dbReference type="EMBL" id="JACKZP010000040">
    <property type="protein sequence ID" value="MBC1302683.1"/>
    <property type="molecule type" value="Genomic_DNA"/>
</dbReference>
<dbReference type="Gene3D" id="3.40.50.300">
    <property type="entry name" value="P-loop containing nucleotide triphosphate hydrolases"/>
    <property type="match status" value="1"/>
</dbReference>
<keyword evidence="2" id="KW-0472">Membrane</keyword>
<protein>
    <recommendedName>
        <fullName evidence="5">FtsK domain-containing protein</fullName>
    </recommendedName>
</protein>
<accession>A0ABR6S8E8</accession>
<keyword evidence="4" id="KW-1185">Reference proteome</keyword>
<reference evidence="3 4" key="1">
    <citation type="submission" date="2019-11" db="EMBL/GenBank/DDBJ databases">
        <title>Comparison of genomes from free-living endosymbiotic cyanobacteria isolated from Azolla.</title>
        <authorList>
            <person name="Thiel T."/>
            <person name="Pratte B."/>
        </authorList>
    </citation>
    <scope>NUCLEOTIDE SEQUENCE [LARGE SCALE GENOMIC DNA]</scope>
    <source>
        <strain evidence="3 4">N2B</strain>
    </source>
</reference>
<comment type="caution">
    <text evidence="3">The sequence shown here is derived from an EMBL/GenBank/DDBJ whole genome shotgun (WGS) entry which is preliminary data.</text>
</comment>
<proteinExistence type="predicted"/>
<keyword evidence="2" id="KW-1133">Transmembrane helix</keyword>
<name>A0ABR6S8E8_ANAVA</name>
<evidence type="ECO:0000313" key="4">
    <source>
        <dbReference type="Proteomes" id="UP000570851"/>
    </source>
</evidence>
<feature type="coiled-coil region" evidence="1">
    <location>
        <begin position="101"/>
        <end position="135"/>
    </location>
</feature>
<dbReference type="GeneID" id="58725296"/>
<organism evidence="3 4">
    <name type="scientific">Trichormus variabilis N2B</name>
    <dbReference type="NCBI Taxonomy" id="2681315"/>
    <lineage>
        <taxon>Bacteria</taxon>
        <taxon>Bacillati</taxon>
        <taxon>Cyanobacteriota</taxon>
        <taxon>Cyanophyceae</taxon>
        <taxon>Nostocales</taxon>
        <taxon>Nostocaceae</taxon>
        <taxon>Trichormus</taxon>
    </lineage>
</organism>
<gene>
    <name evidence="3" type="ORF">GNE12_12245</name>
</gene>
<dbReference type="InterPro" id="IPR027417">
    <property type="entry name" value="P-loop_NTPase"/>
</dbReference>
<sequence>MAQVRRDTNRGTGVWSGVVQIAAAHTLIIVGLYEPSVLLPTTAIGFFISSWVLGKFPNPLPRKNELIAAAHRENWRTSALTEVEKSAQSRLEEIEQKAGVLVEMRSQLQTKSTQLAQWEQNLLQAEGKFRELLQQTEDHYKELLQQQAEQYMAEIRLREGTIVGLQQKIMRMANRPDPKQGFAAWVAQMLLDALEQNQVYCRMVAFQKVPGVREVSVWVELEPIAVEPGYARKLEGLSKEVASLVKLGEPAIQWDEDECIWEFRFAPRYETEESLLANVIDDPKELPAVIEPDDPDWFRRAIRVSFSCLIHGGMGAGKSVLVSNLICCANQELEQVYSLAPELVIIDPKFPDSEWIIAGKRIKPNYRGWENSITGVADMGQEVDRRLDEAKAIAEEIDEELFADPNYVLPLPERTPTIWVIDEAAALHERYGNEFSEPLKNAFWVGRSTRNVAIAIGQNPNCSNYGLQRPDAENASRFFLGAAMALKGLDELKTTRELKTKLRQQIYARLALVRQRKLQGIDKPEEQYFGLVAIQNEMPFIAQMPPPNAFAFDGEVELREGEEIETIENLIEQADWEETLRALPEELRIVAEYAKRKRGDWVTARDIKRDRNRGKISTASTEEVRQWFTRLAAMGIGEVTGGGTALKYKLG</sequence>
<keyword evidence="2" id="KW-0812">Transmembrane</keyword>
<evidence type="ECO:0000256" key="2">
    <source>
        <dbReference type="SAM" id="Phobius"/>
    </source>
</evidence>
<dbReference type="RefSeq" id="WP_013036465.1">
    <property type="nucleotide sequence ID" value="NZ_JACKZP010000040.1"/>
</dbReference>
<evidence type="ECO:0000256" key="1">
    <source>
        <dbReference type="SAM" id="Coils"/>
    </source>
</evidence>
<dbReference type="Proteomes" id="UP000570851">
    <property type="component" value="Unassembled WGS sequence"/>
</dbReference>
<keyword evidence="1" id="KW-0175">Coiled coil</keyword>